<reference evidence="3 4" key="1">
    <citation type="submission" date="2024-03" db="EMBL/GenBank/DDBJ databases">
        <title>Genome-scale model development and genomic sequencing of the oleaginous clade Lipomyces.</title>
        <authorList>
            <consortium name="Lawrence Berkeley National Laboratory"/>
            <person name="Czajka J.J."/>
            <person name="Han Y."/>
            <person name="Kim J."/>
            <person name="Mondo S.J."/>
            <person name="Hofstad B.A."/>
            <person name="Robles A."/>
            <person name="Haridas S."/>
            <person name="Riley R."/>
            <person name="LaButti K."/>
            <person name="Pangilinan J."/>
            <person name="Andreopoulos W."/>
            <person name="Lipzen A."/>
            <person name="Yan J."/>
            <person name="Wang M."/>
            <person name="Ng V."/>
            <person name="Grigoriev I.V."/>
            <person name="Spatafora J.W."/>
            <person name="Magnuson J.K."/>
            <person name="Baker S.E."/>
            <person name="Pomraning K.R."/>
        </authorList>
    </citation>
    <scope>NUCLEOTIDE SEQUENCE [LARGE SCALE GENOMIC DNA]</scope>
    <source>
        <strain evidence="3 4">Phaff 52-87</strain>
    </source>
</reference>
<dbReference type="Proteomes" id="UP001498771">
    <property type="component" value="Unassembled WGS sequence"/>
</dbReference>
<keyword evidence="2" id="KW-0812">Transmembrane</keyword>
<feature type="transmembrane region" description="Helical" evidence="2">
    <location>
        <begin position="206"/>
        <end position="227"/>
    </location>
</feature>
<feature type="transmembrane region" description="Helical" evidence="2">
    <location>
        <begin position="178"/>
        <end position="199"/>
    </location>
</feature>
<feature type="transmembrane region" description="Helical" evidence="2">
    <location>
        <begin position="59"/>
        <end position="77"/>
    </location>
</feature>
<dbReference type="PANTHER" id="PTHR19346">
    <property type="entry name" value="SUGAR PHOSPHATE TRANSPORTER DOMAIN-CONTAINING PROTEIN"/>
    <property type="match status" value="1"/>
</dbReference>
<proteinExistence type="predicted"/>
<evidence type="ECO:0000256" key="1">
    <source>
        <dbReference type="SAM" id="Coils"/>
    </source>
</evidence>
<gene>
    <name evidence="3" type="ORF">BZA70DRAFT_284008</name>
</gene>
<dbReference type="RefSeq" id="XP_064766193.1">
    <property type="nucleotide sequence ID" value="XM_064913537.1"/>
</dbReference>
<evidence type="ECO:0000256" key="2">
    <source>
        <dbReference type="SAM" id="Phobius"/>
    </source>
</evidence>
<dbReference type="GeneID" id="90039049"/>
<dbReference type="EMBL" id="JBBJBU010000013">
    <property type="protein sequence ID" value="KAK7203160.1"/>
    <property type="molecule type" value="Genomic_DNA"/>
</dbReference>
<feature type="transmembrane region" description="Helical" evidence="2">
    <location>
        <begin position="139"/>
        <end position="166"/>
    </location>
</feature>
<keyword evidence="1" id="KW-0175">Coiled coil</keyword>
<name>A0ABR1EZZ8_9ASCO</name>
<sequence length="303" mass="32830">MYLLKSVAVLTAIMTIAASSWYIAINITTPSDVTAIYNCSAFFAYAFSVVLLREKVTKLKSFSVILAIIGVMVVAYGDSLMRPLSLLHGASVDAADAESNRLLGNIIIGIGAVLYGLYEVVYKRYLCPPKSVSARRSALFANIVGATVGIVSFFTVWILLPILSYFDLESFELPTGDVLFYLIISIIANMLFSGSFLILMSLTSPVLSSVAALLTIFLVAITDWLIFGTPLTPGSVLGGGIIGFAFILLAGASWREIGAYDEEPLTITDEEIARAEADRQRLLRQNDRWLARENNVESAAGEA</sequence>
<evidence type="ECO:0008006" key="5">
    <source>
        <dbReference type="Google" id="ProtNLM"/>
    </source>
</evidence>
<keyword evidence="2" id="KW-0472">Membrane</keyword>
<dbReference type="InterPro" id="IPR031581">
    <property type="entry name" value="Csg2"/>
</dbReference>
<feature type="transmembrane region" description="Helical" evidence="2">
    <location>
        <begin position="102"/>
        <end position="118"/>
    </location>
</feature>
<keyword evidence="4" id="KW-1185">Reference proteome</keyword>
<evidence type="ECO:0000313" key="3">
    <source>
        <dbReference type="EMBL" id="KAK7203160.1"/>
    </source>
</evidence>
<feature type="transmembrane region" description="Helical" evidence="2">
    <location>
        <begin position="233"/>
        <end position="252"/>
    </location>
</feature>
<dbReference type="InterPro" id="IPR037185">
    <property type="entry name" value="EmrE-like"/>
</dbReference>
<keyword evidence="2" id="KW-1133">Transmembrane helix</keyword>
<accession>A0ABR1EZZ8</accession>
<dbReference type="InterPro" id="IPR026505">
    <property type="entry name" value="Solute_c_fam_35_mem_F3/F4"/>
</dbReference>
<evidence type="ECO:0000313" key="4">
    <source>
        <dbReference type="Proteomes" id="UP001498771"/>
    </source>
</evidence>
<organism evidence="3 4">
    <name type="scientific">Myxozyma melibiosi</name>
    <dbReference type="NCBI Taxonomy" id="54550"/>
    <lineage>
        <taxon>Eukaryota</taxon>
        <taxon>Fungi</taxon>
        <taxon>Dikarya</taxon>
        <taxon>Ascomycota</taxon>
        <taxon>Saccharomycotina</taxon>
        <taxon>Lipomycetes</taxon>
        <taxon>Lipomycetales</taxon>
        <taxon>Lipomycetaceae</taxon>
        <taxon>Myxozyma</taxon>
    </lineage>
</organism>
<feature type="transmembrane region" description="Helical" evidence="2">
    <location>
        <begin position="7"/>
        <end position="29"/>
    </location>
</feature>
<feature type="transmembrane region" description="Helical" evidence="2">
    <location>
        <begin position="35"/>
        <end position="52"/>
    </location>
</feature>
<protein>
    <recommendedName>
        <fullName evidence="5">EamA domain-containing protein</fullName>
    </recommendedName>
</protein>
<dbReference type="Pfam" id="PF16965">
    <property type="entry name" value="CSG2"/>
    <property type="match status" value="1"/>
</dbReference>
<feature type="coiled-coil region" evidence="1">
    <location>
        <begin position="265"/>
        <end position="292"/>
    </location>
</feature>
<dbReference type="PANTHER" id="PTHR19346:SF4">
    <property type="entry name" value="SUGAR PHOSPHATE TRANSPORTER DOMAIN-CONTAINING PROTEIN"/>
    <property type="match status" value="1"/>
</dbReference>
<dbReference type="SUPFAM" id="SSF103481">
    <property type="entry name" value="Multidrug resistance efflux transporter EmrE"/>
    <property type="match status" value="2"/>
</dbReference>
<comment type="caution">
    <text evidence="3">The sequence shown here is derived from an EMBL/GenBank/DDBJ whole genome shotgun (WGS) entry which is preliminary data.</text>
</comment>